<evidence type="ECO:0000313" key="1">
    <source>
        <dbReference type="EMBL" id="MPC18641.1"/>
    </source>
</evidence>
<evidence type="ECO:0000313" key="2">
    <source>
        <dbReference type="Proteomes" id="UP000324222"/>
    </source>
</evidence>
<dbReference type="AlphaFoldDB" id="A0A5B7DBF8"/>
<proteinExistence type="predicted"/>
<reference evidence="1 2" key="1">
    <citation type="submission" date="2019-05" db="EMBL/GenBank/DDBJ databases">
        <title>Another draft genome of Portunus trituberculatus and its Hox gene families provides insights of decapod evolution.</title>
        <authorList>
            <person name="Jeong J.-H."/>
            <person name="Song I."/>
            <person name="Kim S."/>
            <person name="Choi T."/>
            <person name="Kim D."/>
            <person name="Ryu S."/>
            <person name="Kim W."/>
        </authorList>
    </citation>
    <scope>NUCLEOTIDE SEQUENCE [LARGE SCALE GENOMIC DNA]</scope>
    <source>
        <tissue evidence="1">Muscle</tissue>
    </source>
</reference>
<protein>
    <submittedName>
        <fullName evidence="1">Uncharacterized protein</fullName>
    </submittedName>
</protein>
<dbReference type="EMBL" id="VSRR010000698">
    <property type="protein sequence ID" value="MPC18641.1"/>
    <property type="molecule type" value="Genomic_DNA"/>
</dbReference>
<keyword evidence="2" id="KW-1185">Reference proteome</keyword>
<accession>A0A5B7DBF8</accession>
<organism evidence="1 2">
    <name type="scientific">Portunus trituberculatus</name>
    <name type="common">Swimming crab</name>
    <name type="synonym">Neptunus trituberculatus</name>
    <dbReference type="NCBI Taxonomy" id="210409"/>
    <lineage>
        <taxon>Eukaryota</taxon>
        <taxon>Metazoa</taxon>
        <taxon>Ecdysozoa</taxon>
        <taxon>Arthropoda</taxon>
        <taxon>Crustacea</taxon>
        <taxon>Multicrustacea</taxon>
        <taxon>Malacostraca</taxon>
        <taxon>Eumalacostraca</taxon>
        <taxon>Eucarida</taxon>
        <taxon>Decapoda</taxon>
        <taxon>Pleocyemata</taxon>
        <taxon>Brachyura</taxon>
        <taxon>Eubrachyura</taxon>
        <taxon>Portunoidea</taxon>
        <taxon>Portunidae</taxon>
        <taxon>Portuninae</taxon>
        <taxon>Portunus</taxon>
    </lineage>
</organism>
<name>A0A5B7DBF8_PORTR</name>
<gene>
    <name evidence="1" type="ORF">E2C01_011533</name>
</gene>
<sequence length="142" mass="16097">MPAPLCPPIQVFMPMSEDEVIYTLKRKASTTAAQDRRNFGMASLDTLVKKACAVGLELGHTKCSILNILGDRSMKRLLVVSKTIFLVNAVRLRSLLPRQTYRYLRLEIRPSRGRAKPGWVLAFISQDLKCIQKVPFKPQQKL</sequence>
<dbReference type="Proteomes" id="UP000324222">
    <property type="component" value="Unassembled WGS sequence"/>
</dbReference>
<comment type="caution">
    <text evidence="1">The sequence shown here is derived from an EMBL/GenBank/DDBJ whole genome shotgun (WGS) entry which is preliminary data.</text>
</comment>